<accession>A0A1B6EU13</accession>
<evidence type="ECO:0000313" key="2">
    <source>
        <dbReference type="EMBL" id="JAS41484.1"/>
    </source>
</evidence>
<sequence length="134" mass="15370">KAKEYFQVEMPEVVPLYNKNMGISYYRAFIKSKILGTMIADAIDLAVINSWFESKRDAALNQVEKKKTMDLLQLRTSISNNLINVGQLVISRRKRGRPASLDEDHTPPPPKDRKKEEVQPPQLCGRTLWTICPK</sequence>
<dbReference type="EMBL" id="GECZ01028285">
    <property type="protein sequence ID" value="JAS41484.1"/>
    <property type="molecule type" value="Transcribed_RNA"/>
</dbReference>
<organism evidence="2">
    <name type="scientific">Cuerna arida</name>
    <dbReference type="NCBI Taxonomy" id="1464854"/>
    <lineage>
        <taxon>Eukaryota</taxon>
        <taxon>Metazoa</taxon>
        <taxon>Ecdysozoa</taxon>
        <taxon>Arthropoda</taxon>
        <taxon>Hexapoda</taxon>
        <taxon>Insecta</taxon>
        <taxon>Pterygota</taxon>
        <taxon>Neoptera</taxon>
        <taxon>Paraneoptera</taxon>
        <taxon>Hemiptera</taxon>
        <taxon>Auchenorrhyncha</taxon>
        <taxon>Membracoidea</taxon>
        <taxon>Cicadellidae</taxon>
        <taxon>Cicadellinae</taxon>
        <taxon>Proconiini</taxon>
        <taxon>Cuerna</taxon>
    </lineage>
</organism>
<evidence type="ECO:0000256" key="1">
    <source>
        <dbReference type="SAM" id="MobiDB-lite"/>
    </source>
</evidence>
<reference evidence="2" key="1">
    <citation type="submission" date="2015-11" db="EMBL/GenBank/DDBJ databases">
        <title>De novo transcriptome assembly of four potential Pierce s Disease insect vectors from Arizona vineyards.</title>
        <authorList>
            <person name="Tassone E.E."/>
        </authorList>
    </citation>
    <scope>NUCLEOTIDE SEQUENCE</scope>
</reference>
<evidence type="ECO:0008006" key="3">
    <source>
        <dbReference type="Google" id="ProtNLM"/>
    </source>
</evidence>
<proteinExistence type="predicted"/>
<dbReference type="PANTHER" id="PTHR47272">
    <property type="entry name" value="DDE_TNP_1_7 DOMAIN-CONTAINING PROTEIN"/>
    <property type="match status" value="1"/>
</dbReference>
<name>A0A1B6EU13_9HEMI</name>
<dbReference type="AlphaFoldDB" id="A0A1B6EU13"/>
<feature type="non-terminal residue" evidence="2">
    <location>
        <position position="1"/>
    </location>
</feature>
<feature type="compositionally biased region" description="Basic and acidic residues" evidence="1">
    <location>
        <begin position="100"/>
        <end position="118"/>
    </location>
</feature>
<feature type="region of interest" description="Disordered" evidence="1">
    <location>
        <begin position="93"/>
        <end position="121"/>
    </location>
</feature>
<dbReference type="PANTHER" id="PTHR47272:SF2">
    <property type="entry name" value="PIGGYBAC TRANSPOSABLE ELEMENT-DERIVED PROTEIN 3-LIKE"/>
    <property type="match status" value="1"/>
</dbReference>
<protein>
    <recommendedName>
        <fullName evidence="3">PiggyBac transposable element-derived protein domain-containing protein</fullName>
    </recommendedName>
</protein>
<gene>
    <name evidence="2" type="ORF">g.5800</name>
</gene>